<dbReference type="Gene3D" id="2.40.110.10">
    <property type="entry name" value="Butyryl-CoA Dehydrogenase, subunit A, domain 2"/>
    <property type="match status" value="1"/>
</dbReference>
<dbReference type="RefSeq" id="XP_066635944.1">
    <property type="nucleotide sequence ID" value="XM_066773377.1"/>
</dbReference>
<organism evidence="2 3">
    <name type="scientific">Diplodia seriata</name>
    <dbReference type="NCBI Taxonomy" id="420778"/>
    <lineage>
        <taxon>Eukaryota</taxon>
        <taxon>Fungi</taxon>
        <taxon>Dikarya</taxon>
        <taxon>Ascomycota</taxon>
        <taxon>Pezizomycotina</taxon>
        <taxon>Dothideomycetes</taxon>
        <taxon>Dothideomycetes incertae sedis</taxon>
        <taxon>Botryosphaeriales</taxon>
        <taxon>Botryosphaeriaceae</taxon>
        <taxon>Diplodia</taxon>
    </lineage>
</organism>
<dbReference type="GeneID" id="92005974"/>
<dbReference type="Gene3D" id="1.10.540.10">
    <property type="entry name" value="Acyl-CoA dehydrogenase/oxidase, N-terminal domain"/>
    <property type="match status" value="1"/>
</dbReference>
<dbReference type="PANTHER" id="PTHR10909:SF250">
    <property type="entry name" value="PEROXISOMAL ACYL-COENZYME A OXIDASE 1"/>
    <property type="match status" value="1"/>
</dbReference>
<dbReference type="EMBL" id="JAJVCZ030000002">
    <property type="protein sequence ID" value="KAL0262915.1"/>
    <property type="molecule type" value="Genomic_DNA"/>
</dbReference>
<protein>
    <recommendedName>
        <fullName evidence="1">Acyl-coenzyme A oxidase N-terminal domain-containing protein</fullName>
    </recommendedName>
</protein>
<dbReference type="PANTHER" id="PTHR10909">
    <property type="entry name" value="ELECTRON TRANSPORT OXIDOREDUCTASE"/>
    <property type="match status" value="1"/>
</dbReference>
<dbReference type="SUPFAM" id="SSF56645">
    <property type="entry name" value="Acyl-CoA dehydrogenase NM domain-like"/>
    <property type="match status" value="1"/>
</dbReference>
<evidence type="ECO:0000313" key="2">
    <source>
        <dbReference type="EMBL" id="KAL0262915.1"/>
    </source>
</evidence>
<name>A0ABR3CQL3_9PEZI</name>
<dbReference type="InterPro" id="IPR012258">
    <property type="entry name" value="Acyl-CoA_oxidase"/>
</dbReference>
<evidence type="ECO:0000259" key="1">
    <source>
        <dbReference type="Pfam" id="PF14749"/>
    </source>
</evidence>
<gene>
    <name evidence="2" type="ORF">SLS55_001889</name>
</gene>
<proteinExistence type="predicted"/>
<dbReference type="InterPro" id="IPR009100">
    <property type="entry name" value="AcylCoA_DH/oxidase_NM_dom_sf"/>
</dbReference>
<dbReference type="InterPro" id="IPR029320">
    <property type="entry name" value="Acyl-CoA_ox_N"/>
</dbReference>
<dbReference type="InterPro" id="IPR037069">
    <property type="entry name" value="AcylCoA_DH/ox_N_sf"/>
</dbReference>
<comment type="caution">
    <text evidence="2">The sequence shown here is derived from an EMBL/GenBank/DDBJ whole genome shotgun (WGS) entry which is preliminary data.</text>
</comment>
<reference evidence="2 3" key="1">
    <citation type="submission" date="2024-02" db="EMBL/GenBank/DDBJ databases">
        <title>De novo assembly and annotation of 12 fungi associated with fruit tree decline syndrome in Ontario, Canada.</title>
        <authorList>
            <person name="Sulman M."/>
            <person name="Ellouze W."/>
            <person name="Ilyukhin E."/>
        </authorList>
    </citation>
    <scope>NUCLEOTIDE SEQUENCE [LARGE SCALE GENOMIC DNA]</scope>
    <source>
        <strain evidence="2 3">FDS-637</strain>
    </source>
</reference>
<evidence type="ECO:0000313" key="3">
    <source>
        <dbReference type="Proteomes" id="UP001430584"/>
    </source>
</evidence>
<dbReference type="Proteomes" id="UP001430584">
    <property type="component" value="Unassembled WGS sequence"/>
</dbReference>
<feature type="domain" description="Acyl-coenzyme A oxidase N-terminal" evidence="1">
    <location>
        <begin position="36"/>
        <end position="148"/>
    </location>
</feature>
<dbReference type="Pfam" id="PF14749">
    <property type="entry name" value="Acyl-CoA_ox_N"/>
    <property type="match status" value="1"/>
</dbReference>
<accession>A0ABR3CQL3</accession>
<keyword evidence="3" id="KW-1185">Reference proteome</keyword>
<dbReference type="InterPro" id="IPR046373">
    <property type="entry name" value="Acyl-CoA_Oxase/DH_mid-dom_sf"/>
</dbReference>
<sequence>MAPIVPTPDWVKALTPSGPQGSELLAKERAQSSVPVEKLSEFMFSKEALERKRRVLKVLEAEKVFDKSQNYFQGRIDRIETSLARAKRLRQLTVQHGWDEDEFRSAVDLISEPTPYGLHESMFLVTLRDQSTPEQQKLFYEKAANYEYMGCYAQTELGHGSNVRGLETLAIWNPDDKTFIIHSPHLTAAKWWIGSLGRTANHAVVMAQLVINNKPYGPHPFIVPIRDLKTHQPLPNIHIGDIGPKFGYK</sequence>